<reference evidence="1 2" key="1">
    <citation type="submission" date="2019-07" db="EMBL/GenBank/DDBJ databases">
        <title>Whole genome shotgun sequence of Enterococcus mundtii NBRC 100490.</title>
        <authorList>
            <person name="Hosoyama A."/>
            <person name="Uohara A."/>
            <person name="Ohji S."/>
            <person name="Ichikawa N."/>
        </authorList>
    </citation>
    <scope>NUCLEOTIDE SEQUENCE [LARGE SCALE GENOMIC DNA]</scope>
    <source>
        <strain evidence="1 2">NBRC 100490</strain>
    </source>
</reference>
<accession>A0ABQ0VET4</accession>
<gene>
    <name evidence="1" type="ORF">EMU01_22930</name>
</gene>
<comment type="caution">
    <text evidence="1">The sequence shown here is derived from an EMBL/GenBank/DDBJ whole genome shotgun (WGS) entry which is preliminary data.</text>
</comment>
<name>A0ABQ0VET4_ENTMU</name>
<protein>
    <submittedName>
        <fullName evidence="1">Uncharacterized protein</fullName>
    </submittedName>
</protein>
<proteinExistence type="predicted"/>
<keyword evidence="2" id="KW-1185">Reference proteome</keyword>
<dbReference type="EMBL" id="BJWA01000018">
    <property type="protein sequence ID" value="GEL81149.1"/>
    <property type="molecule type" value="Genomic_DNA"/>
</dbReference>
<organism evidence="1 2">
    <name type="scientific">Enterococcus mundtii</name>
    <dbReference type="NCBI Taxonomy" id="53346"/>
    <lineage>
        <taxon>Bacteria</taxon>
        <taxon>Bacillati</taxon>
        <taxon>Bacillota</taxon>
        <taxon>Bacilli</taxon>
        <taxon>Lactobacillales</taxon>
        <taxon>Enterococcaceae</taxon>
        <taxon>Enterococcus</taxon>
    </lineage>
</organism>
<evidence type="ECO:0000313" key="2">
    <source>
        <dbReference type="Proteomes" id="UP000321175"/>
    </source>
</evidence>
<dbReference type="Proteomes" id="UP000321175">
    <property type="component" value="Unassembled WGS sequence"/>
</dbReference>
<evidence type="ECO:0000313" key="1">
    <source>
        <dbReference type="EMBL" id="GEL81149.1"/>
    </source>
</evidence>
<sequence>MDRQGSSFVIIKLQKDTNKQMRGCEPMRKKMTIEINAPIKELNVTKPFDLALFNQFILHKRTKELLQTLKKMKHQLVEDSWAYDKHFRWVSTKTHFEHYQNSLIWAEKLDRVIYQRLTEKQKNHTPFSLLSLMITHRYIHEYARYTVKDQRMIFQEIRQSPQIENKDLFMFEKLKEGVSLAITSRRPSLAEKPKNNNQTQSL</sequence>